<name>A0A1F5EHE2_9BACT</name>
<dbReference type="AlphaFoldDB" id="A0A1F5EHE2"/>
<proteinExistence type="predicted"/>
<evidence type="ECO:0000313" key="2">
    <source>
        <dbReference type="EMBL" id="OGD66803.1"/>
    </source>
</evidence>
<dbReference type="InterPro" id="IPR036397">
    <property type="entry name" value="RNaseH_sf"/>
</dbReference>
<dbReference type="InterPro" id="IPR038720">
    <property type="entry name" value="YprB_RNase_H-like_dom"/>
</dbReference>
<dbReference type="STRING" id="1797582.A2442_01620"/>
<dbReference type="InterPro" id="IPR012337">
    <property type="entry name" value="RNaseH-like_sf"/>
</dbReference>
<dbReference type="GO" id="GO:0003676">
    <property type="term" value="F:nucleic acid binding"/>
    <property type="evidence" value="ECO:0007669"/>
    <property type="project" value="InterPro"/>
</dbReference>
<dbReference type="Gene3D" id="3.30.420.10">
    <property type="entry name" value="Ribonuclease H-like superfamily/Ribonuclease H"/>
    <property type="match status" value="1"/>
</dbReference>
<sequence>MRKITFDIETRNTFQDVGSDKAVDLDISLLCIHDSKTDEYDTFMHDDLDRLWPILEQADMLVGYNSDHFDIPLLNKYYQGDLTSIKSLDILKEIKNSLGKRIKLDTVAEATLGTNKSGEGLDAVKWWNNGEIEKIKKYCLDDVRITKEIYEYALKHGKLKYKDRITSEIKEIKLDTSNWEEREKNTSTQSLF</sequence>
<evidence type="ECO:0000313" key="3">
    <source>
        <dbReference type="Proteomes" id="UP000179003"/>
    </source>
</evidence>
<dbReference type="Pfam" id="PF13482">
    <property type="entry name" value="RNase_H_2"/>
    <property type="match status" value="1"/>
</dbReference>
<dbReference type="SUPFAM" id="SSF53098">
    <property type="entry name" value="Ribonuclease H-like"/>
    <property type="match status" value="1"/>
</dbReference>
<feature type="domain" description="YprB ribonuclease H-like" evidence="1">
    <location>
        <begin position="6"/>
        <end position="153"/>
    </location>
</feature>
<gene>
    <name evidence="2" type="ORF">A2442_01620</name>
</gene>
<protein>
    <recommendedName>
        <fullName evidence="1">YprB ribonuclease H-like domain-containing protein</fullName>
    </recommendedName>
</protein>
<evidence type="ECO:0000259" key="1">
    <source>
        <dbReference type="Pfam" id="PF13482"/>
    </source>
</evidence>
<organism evidence="2 3">
    <name type="scientific">Candidatus Campbellbacteria bacterium RIFOXYC2_FULL_35_25</name>
    <dbReference type="NCBI Taxonomy" id="1797582"/>
    <lineage>
        <taxon>Bacteria</taxon>
        <taxon>Candidatus Campbelliibacteriota</taxon>
    </lineage>
</organism>
<dbReference type="EMBL" id="MFAE01000014">
    <property type="protein sequence ID" value="OGD66803.1"/>
    <property type="molecule type" value="Genomic_DNA"/>
</dbReference>
<comment type="caution">
    <text evidence="2">The sequence shown here is derived from an EMBL/GenBank/DDBJ whole genome shotgun (WGS) entry which is preliminary data.</text>
</comment>
<reference evidence="2 3" key="1">
    <citation type="journal article" date="2016" name="Nat. Commun.">
        <title>Thousands of microbial genomes shed light on interconnected biogeochemical processes in an aquifer system.</title>
        <authorList>
            <person name="Anantharaman K."/>
            <person name="Brown C.T."/>
            <person name="Hug L.A."/>
            <person name="Sharon I."/>
            <person name="Castelle C.J."/>
            <person name="Probst A.J."/>
            <person name="Thomas B.C."/>
            <person name="Singh A."/>
            <person name="Wilkins M.J."/>
            <person name="Karaoz U."/>
            <person name="Brodie E.L."/>
            <person name="Williams K.H."/>
            <person name="Hubbard S.S."/>
            <person name="Banfield J.F."/>
        </authorList>
    </citation>
    <scope>NUCLEOTIDE SEQUENCE [LARGE SCALE GENOMIC DNA]</scope>
</reference>
<accession>A0A1F5EHE2</accession>
<dbReference type="Proteomes" id="UP000179003">
    <property type="component" value="Unassembled WGS sequence"/>
</dbReference>